<dbReference type="InterPro" id="IPR010618">
    <property type="entry name" value="RPF"/>
</dbReference>
<feature type="domain" description="SH3b" evidence="5">
    <location>
        <begin position="927"/>
        <end position="990"/>
    </location>
</feature>
<dbReference type="Gene3D" id="1.10.530.10">
    <property type="match status" value="1"/>
</dbReference>
<feature type="region of interest" description="Disordered" evidence="3">
    <location>
        <begin position="286"/>
        <end position="306"/>
    </location>
</feature>
<dbReference type="InterPro" id="IPR011055">
    <property type="entry name" value="Dup_hybrid_motif"/>
</dbReference>
<name>A0A7Z0J3E9_9MICC</name>
<sequence length="1493" mass="154225">MPKKLSSAVVGTLAVGLTMPLTANAAAADTAPLNAMPLPATGVDAPAMNASGLSTVDISATRNATQFRFPLAQRSYSYTSPYGPRCMPAPGASTWHLGQDLGAADGSPIYSVAEGTVVRTFNGNRYNAGYVVIEHRVDGKTFHSAYYHMWDANSHVRVGQSVQAGQTIARIGNSGPSTGPHLHLEIWEGAWINGTSHDPTTWLAQRGVNLRAGATTVLNISTPSSCDYYTSTSTALRSTASSSGAVITQLGAGTALTAAPGAISNSMLRVTANGRTGWVAHSAVTPNRPAGTVPASSAPQGTSITPTKYRTTASLNARSGPGTNYAVQQGLASGTEVTVIATHGSWLKFSRNGQTVWSHSDFMTKVATTPTTPTTAASGTYKVQAGVSLRARSGPGTSNSIVKVLDPGTTVSVTGKNGDWFSYRDGSRTLWLQGSFLEQVMTTPTTPTTAASGTYKVQAGVSLRARSGPGTSNSIVKVLDPGTTVSVTGRNGEWFSYRDGSRTLWLQATWLDQVTTPTTAASGTYQVQSGVSLRARSGPGTSNSIVKVLNPGTTVSVTGRNGEWFSYRDGSRTLWLQATWLDQVSASSGSSSNTGSTTAASGTYKVQSGVSLRARSGPGTSNSIVKVLNPGTTVSVTGRNGEWFSYRDGSRTLWLQATWLDQVTTPTTAASGTYQVQSGVSLRARSGPGTSNSIVKVLNPGTTVSVTGRNGEWFSYRDGSRTLWLQATWLDRVTTSTGAGSGTETIPGGPESSSSTPTTSSGQYTVKSGVNLNARTGASTSSSSAKVLAPGTRISITGEQNEWVSFKDGSRTLWVHSGYLDQASANQDAERTSAASGAYRVKNGVSLRARSGASTSSSIVKVLNPGTTVEITGKNGAWFSYKDGSQTLWVQASFLDQVTGSTGNGSSSNTGSNAGSNTGSSSTSAASGTFQVKSGVNLNARTGASATSSSAKVLAPGTKISITGKQGDWVSYKDGSRTLWVHSGYLTQASGSSSNGSGSGSSSNTGSNTGSSSTSAASGTFQVKSGVNLNARTGASATSSSVKVLAPGTRISITGKQGDWVSYKDGSRTLWVHSDYLTQASGSSSNGSGNGSSNTGSNSGSSSNTGSNSGSSSGSTGSTTSASGKYHVKNNVYLNARSGPATSHPIVLNLNPKREFEITGRSGNWVSFVFSGKTVWVDSTYINSGPASSSGSSSSGSSSSGSSNSGSSSSTPTLANSTNSKSKVVGTAYATAQVNVRMGPSTQNSAMFSVRTGTKVELLEKKSNGWQEIKVNGATGWMSAQYLSTSAPATSGSNNSGSNSGSSGSGSSTAPSTASMHKKSANGPYSSAWDKLAQCESGGNWKINTGNGFYGGIQFSPESWKEVGGSGFPHQASKEEQIKRAYMLWKKQGWKAWPHCTSQLGLKGDPGGYGDDYYKVHPSAKTASSVSSAGTWTSSHSVPLRETAATSSDKLVQIPRGAQLEQLQREGSWLKVRFTQGGDTHTGWVNTSYILQA</sequence>
<dbReference type="CDD" id="cd13925">
    <property type="entry name" value="RPF"/>
    <property type="match status" value="1"/>
</dbReference>
<dbReference type="PROSITE" id="PS51781">
    <property type="entry name" value="SH3B"/>
    <property type="match status" value="10"/>
</dbReference>
<evidence type="ECO:0000259" key="5">
    <source>
        <dbReference type="PROSITE" id="PS51781"/>
    </source>
</evidence>
<evidence type="ECO:0000313" key="7">
    <source>
        <dbReference type="Proteomes" id="UP000560069"/>
    </source>
</evidence>
<dbReference type="PANTHER" id="PTHR34408">
    <property type="entry name" value="FAMILY PROTEIN, PUTATIVE-RELATED"/>
    <property type="match status" value="1"/>
</dbReference>
<feature type="region of interest" description="Disordered" evidence="3">
    <location>
        <begin position="1081"/>
        <end position="1124"/>
    </location>
</feature>
<dbReference type="SUPFAM" id="SSF53955">
    <property type="entry name" value="Lysozyme-like"/>
    <property type="match status" value="1"/>
</dbReference>
<proteinExistence type="inferred from homology"/>
<keyword evidence="2" id="KW-0378">Hydrolase</keyword>
<evidence type="ECO:0000256" key="2">
    <source>
        <dbReference type="ARBA" id="ARBA00022801"/>
    </source>
</evidence>
<evidence type="ECO:0000256" key="4">
    <source>
        <dbReference type="SAM" id="SignalP"/>
    </source>
</evidence>
<feature type="signal peptide" evidence="4">
    <location>
        <begin position="1"/>
        <end position="25"/>
    </location>
</feature>
<feature type="region of interest" description="Disordered" evidence="3">
    <location>
        <begin position="1286"/>
        <end position="1323"/>
    </location>
</feature>
<feature type="compositionally biased region" description="Low complexity" evidence="3">
    <location>
        <begin position="1186"/>
        <end position="1220"/>
    </location>
</feature>
<feature type="region of interest" description="Disordered" evidence="3">
    <location>
        <begin position="990"/>
        <end position="1018"/>
    </location>
</feature>
<dbReference type="Pfam" id="PF06737">
    <property type="entry name" value="Transglycosylas"/>
    <property type="match status" value="1"/>
</dbReference>
<dbReference type="Gene3D" id="2.30.30.40">
    <property type="entry name" value="SH3 Domains"/>
    <property type="match status" value="14"/>
</dbReference>
<dbReference type="Pfam" id="PF08239">
    <property type="entry name" value="SH3_3"/>
    <property type="match status" value="7"/>
</dbReference>
<feature type="region of interest" description="Disordered" evidence="3">
    <location>
        <begin position="735"/>
        <end position="765"/>
    </location>
</feature>
<feature type="domain" description="SH3b" evidence="5">
    <location>
        <begin position="522"/>
        <end position="585"/>
    </location>
</feature>
<dbReference type="InterPro" id="IPR036028">
    <property type="entry name" value="SH3-like_dom_sf"/>
</dbReference>
<dbReference type="EMBL" id="JACCFQ010000001">
    <property type="protein sequence ID" value="NYJ16688.1"/>
    <property type="molecule type" value="Genomic_DNA"/>
</dbReference>
<comment type="caution">
    <text evidence="6">The sequence shown here is derived from an EMBL/GenBank/DDBJ whole genome shotgun (WGS) entry which is preliminary data.</text>
</comment>
<reference evidence="6 7" key="1">
    <citation type="submission" date="2020-07" db="EMBL/GenBank/DDBJ databases">
        <title>Sequencing the genomes of 1000 actinobacteria strains.</title>
        <authorList>
            <person name="Klenk H.-P."/>
        </authorList>
    </citation>
    <scope>NUCLEOTIDE SEQUENCE [LARGE SCALE GENOMIC DNA]</scope>
    <source>
        <strain evidence="6 7">DSM 15664</strain>
    </source>
</reference>
<feature type="domain" description="SH3b" evidence="5">
    <location>
        <begin position="836"/>
        <end position="899"/>
    </location>
</feature>
<feature type="region of interest" description="Disordered" evidence="3">
    <location>
        <begin position="1186"/>
        <end position="1221"/>
    </location>
</feature>
<evidence type="ECO:0000256" key="1">
    <source>
        <dbReference type="ARBA" id="ARBA00010830"/>
    </source>
</evidence>
<dbReference type="CDD" id="cd12797">
    <property type="entry name" value="M23_peptidase"/>
    <property type="match status" value="1"/>
</dbReference>
<feature type="domain" description="SH3b" evidence="5">
    <location>
        <begin position="450"/>
        <end position="515"/>
    </location>
</feature>
<feature type="chain" id="PRO_5031049947" evidence="4">
    <location>
        <begin position="26"/>
        <end position="1493"/>
    </location>
</feature>
<dbReference type="InterPro" id="IPR052354">
    <property type="entry name" value="Cell_Wall_Dynamics_Protein"/>
</dbReference>
<feature type="domain" description="SH3b" evidence="5">
    <location>
        <begin position="599"/>
        <end position="664"/>
    </location>
</feature>
<evidence type="ECO:0000256" key="3">
    <source>
        <dbReference type="SAM" id="MobiDB-lite"/>
    </source>
</evidence>
<dbReference type="SMART" id="SM00287">
    <property type="entry name" value="SH3b"/>
    <property type="match status" value="14"/>
</dbReference>
<evidence type="ECO:0000313" key="6">
    <source>
        <dbReference type="EMBL" id="NYJ16688.1"/>
    </source>
</evidence>
<feature type="domain" description="SH3b" evidence="5">
    <location>
        <begin position="761"/>
        <end position="824"/>
    </location>
</feature>
<comment type="similarity">
    <text evidence="1">Belongs to the transglycosylase family. Rpf subfamily.</text>
</comment>
<keyword evidence="4" id="KW-0732">Signal</keyword>
<dbReference type="InterPro" id="IPR016047">
    <property type="entry name" value="M23ase_b-sheet_dom"/>
</dbReference>
<protein>
    <submittedName>
        <fullName evidence="6">Uncharacterized protein YraI</fullName>
    </submittedName>
</protein>
<gene>
    <name evidence="6" type="ORF">HNR11_001222</name>
</gene>
<feature type="domain" description="SH3b" evidence="5">
    <location>
        <begin position="671"/>
        <end position="734"/>
    </location>
</feature>
<feature type="domain" description="SH3b" evidence="5">
    <location>
        <begin position="1018"/>
        <end position="1081"/>
    </location>
</feature>
<keyword evidence="7" id="KW-1185">Reference proteome</keyword>
<feature type="compositionally biased region" description="Polar residues" evidence="3">
    <location>
        <begin position="294"/>
        <end position="306"/>
    </location>
</feature>
<feature type="domain" description="SH3b" evidence="5">
    <location>
        <begin position="1220"/>
        <end position="1287"/>
    </location>
</feature>
<organism evidence="6 7">
    <name type="scientific">Nesterenkonia sandarakina</name>
    <dbReference type="NCBI Taxonomy" id="272918"/>
    <lineage>
        <taxon>Bacteria</taxon>
        <taxon>Bacillati</taxon>
        <taxon>Actinomycetota</taxon>
        <taxon>Actinomycetes</taxon>
        <taxon>Micrococcales</taxon>
        <taxon>Micrococcaceae</taxon>
        <taxon>Nesterenkonia</taxon>
    </lineage>
</organism>
<feature type="compositionally biased region" description="Low complexity" evidence="3">
    <location>
        <begin position="735"/>
        <end position="762"/>
    </location>
</feature>
<dbReference type="PANTHER" id="PTHR34408:SF1">
    <property type="entry name" value="GLYCOSYL HYDROLASE FAMILY 19 DOMAIN-CONTAINING PROTEIN HI_1415"/>
    <property type="match status" value="1"/>
</dbReference>
<dbReference type="Pfam" id="PF01551">
    <property type="entry name" value="Peptidase_M23"/>
    <property type="match status" value="1"/>
</dbReference>
<dbReference type="SUPFAM" id="SSF50044">
    <property type="entry name" value="SH3-domain"/>
    <property type="match status" value="1"/>
</dbReference>
<feature type="region of interest" description="Disordered" evidence="3">
    <location>
        <begin position="900"/>
        <end position="926"/>
    </location>
</feature>
<accession>A0A7Z0J3E9</accession>
<dbReference type="InterPro" id="IPR003646">
    <property type="entry name" value="SH3-like_bac-type"/>
</dbReference>
<dbReference type="Gene3D" id="2.70.70.10">
    <property type="entry name" value="Glucose Permease (Domain IIA)"/>
    <property type="match status" value="1"/>
</dbReference>
<dbReference type="InterPro" id="IPR023346">
    <property type="entry name" value="Lysozyme-like_dom_sf"/>
</dbReference>
<dbReference type="GO" id="GO:0016787">
    <property type="term" value="F:hydrolase activity"/>
    <property type="evidence" value="ECO:0007669"/>
    <property type="project" value="UniProtKB-KW"/>
</dbReference>
<feature type="domain" description="SH3b" evidence="5">
    <location>
        <begin position="376"/>
        <end position="441"/>
    </location>
</feature>
<feature type="compositionally biased region" description="Low complexity" evidence="3">
    <location>
        <begin position="1286"/>
        <end position="1315"/>
    </location>
</feature>
<dbReference type="SUPFAM" id="SSF51261">
    <property type="entry name" value="Duplicated hybrid motif"/>
    <property type="match status" value="1"/>
</dbReference>
<dbReference type="RefSeq" id="WP_179441575.1">
    <property type="nucleotide sequence ID" value="NZ_BAAALK010000002.1"/>
</dbReference>
<dbReference type="Proteomes" id="UP000560069">
    <property type="component" value="Unassembled WGS sequence"/>
</dbReference>